<feature type="region of interest" description="Disordered" evidence="1">
    <location>
        <begin position="166"/>
        <end position="198"/>
    </location>
</feature>
<evidence type="ECO:0000256" key="1">
    <source>
        <dbReference type="SAM" id="MobiDB-lite"/>
    </source>
</evidence>
<evidence type="ECO:0008006" key="4">
    <source>
        <dbReference type="Google" id="ProtNLM"/>
    </source>
</evidence>
<evidence type="ECO:0000313" key="3">
    <source>
        <dbReference type="Proteomes" id="UP001172684"/>
    </source>
</evidence>
<sequence length="248" mass="26228">MSHHLPFIRPEHQEAATAYCARVFAALAPSPYPDLTDWLEFRNILDQFSAGLFAADAAHEALGALFGIDNVELTEGFERFYNISADQVAARTRTSDFKAACAAAMVPHSLALFGFKGVGAAPQQVDFGAGGGTDLDAGEVAPAAATSSPLEQGAGVLVTTPPLSRSLQHADDYNSGTAPPPDTAPAVPQPPPAPALPPHKKIFVHAICGKKFTAKYYVKRHHFGKGPNGGCWRANGEPPIPWDHGLPQ</sequence>
<name>A0ABQ9NZ41_9PEZI</name>
<accession>A0ABQ9NZ41</accession>
<feature type="compositionally biased region" description="Pro residues" evidence="1">
    <location>
        <begin position="178"/>
        <end position="197"/>
    </location>
</feature>
<evidence type="ECO:0000313" key="2">
    <source>
        <dbReference type="EMBL" id="KAJ9667636.1"/>
    </source>
</evidence>
<gene>
    <name evidence="2" type="ORF">H2201_002171</name>
</gene>
<dbReference type="EMBL" id="JAPDRL010000011">
    <property type="protein sequence ID" value="KAJ9667636.1"/>
    <property type="molecule type" value="Genomic_DNA"/>
</dbReference>
<organism evidence="2 3">
    <name type="scientific">Coniosporium apollinis</name>
    <dbReference type="NCBI Taxonomy" id="61459"/>
    <lineage>
        <taxon>Eukaryota</taxon>
        <taxon>Fungi</taxon>
        <taxon>Dikarya</taxon>
        <taxon>Ascomycota</taxon>
        <taxon>Pezizomycotina</taxon>
        <taxon>Dothideomycetes</taxon>
        <taxon>Dothideomycetes incertae sedis</taxon>
        <taxon>Coniosporium</taxon>
    </lineage>
</organism>
<protein>
    <recommendedName>
        <fullName evidence="4">C2H2-type domain-containing protein</fullName>
    </recommendedName>
</protein>
<dbReference type="Proteomes" id="UP001172684">
    <property type="component" value="Unassembled WGS sequence"/>
</dbReference>
<comment type="caution">
    <text evidence="2">The sequence shown here is derived from an EMBL/GenBank/DDBJ whole genome shotgun (WGS) entry which is preliminary data.</text>
</comment>
<keyword evidence="3" id="KW-1185">Reference proteome</keyword>
<proteinExistence type="predicted"/>
<reference evidence="2" key="1">
    <citation type="submission" date="2022-10" db="EMBL/GenBank/DDBJ databases">
        <title>Culturing micro-colonial fungi from biological soil crusts in the Mojave desert and describing Neophaeococcomyces mojavensis, and introducing the new genera and species Taxawa tesnikishii.</title>
        <authorList>
            <person name="Kurbessoian T."/>
            <person name="Stajich J.E."/>
        </authorList>
    </citation>
    <scope>NUCLEOTIDE SEQUENCE</scope>
    <source>
        <strain evidence="2">TK_1</strain>
    </source>
</reference>